<protein>
    <submittedName>
        <fullName evidence="2">Alpha/beta hydrolase</fullName>
    </submittedName>
</protein>
<sequence>MTRTTDTPAIVLIAGHWLGGWAWDEVLHHLNAAEDLRTVALTLPGLDDSDPERASRTLDDQVAAILDVFSRLGVSKDQPATLVAHSGANFPVSLVLDRHPELVHRVVWVDSGPVADGSVFAPDLPDEVTELPLPPFEVIGQQASLEGLSDAALERFRARAVPMPGPVVRQRAALTNDARREVATTLVCCSIPSTQVRELAAAGHPMFAEVANLARLDVVDLPTGHWPMWSRPGDLAELIRSAAAQTD</sequence>
<dbReference type="SUPFAM" id="SSF53474">
    <property type="entry name" value="alpha/beta-Hydrolases"/>
    <property type="match status" value="1"/>
</dbReference>
<evidence type="ECO:0000313" key="2">
    <source>
        <dbReference type="EMBL" id="MBD7958816.1"/>
    </source>
</evidence>
<evidence type="ECO:0000313" key="3">
    <source>
        <dbReference type="Proteomes" id="UP000648352"/>
    </source>
</evidence>
<dbReference type="RefSeq" id="WP_191720011.1">
    <property type="nucleotide sequence ID" value="NZ_JACSQP010000013.1"/>
</dbReference>
<comment type="caution">
    <text evidence="2">The sequence shown here is derived from an EMBL/GenBank/DDBJ whole genome shotgun (WGS) entry which is preliminary data.</text>
</comment>
<gene>
    <name evidence="2" type="ORF">H9651_14335</name>
</gene>
<accession>A0ABR8S5S6</accession>
<keyword evidence="2" id="KW-0378">Hydrolase</keyword>
<dbReference type="PANTHER" id="PTHR37017">
    <property type="entry name" value="AB HYDROLASE-1 DOMAIN-CONTAINING PROTEIN-RELATED"/>
    <property type="match status" value="1"/>
</dbReference>
<dbReference type="InterPro" id="IPR052897">
    <property type="entry name" value="Sec-Metab_Biosynth_Hydrolase"/>
</dbReference>
<organism evidence="2 3">
    <name type="scientific">Microbacterium pullorum</name>
    <dbReference type="NCBI Taxonomy" id="2762236"/>
    <lineage>
        <taxon>Bacteria</taxon>
        <taxon>Bacillati</taxon>
        <taxon>Actinomycetota</taxon>
        <taxon>Actinomycetes</taxon>
        <taxon>Micrococcales</taxon>
        <taxon>Microbacteriaceae</taxon>
        <taxon>Microbacterium</taxon>
    </lineage>
</organism>
<dbReference type="InterPro" id="IPR029058">
    <property type="entry name" value="AB_hydrolase_fold"/>
</dbReference>
<proteinExistence type="predicted"/>
<dbReference type="EMBL" id="JACSQP010000013">
    <property type="protein sequence ID" value="MBD7958816.1"/>
    <property type="molecule type" value="Genomic_DNA"/>
</dbReference>
<name>A0ABR8S5S6_9MICO</name>
<feature type="domain" description="AB hydrolase-1" evidence="1">
    <location>
        <begin position="10"/>
        <end position="237"/>
    </location>
</feature>
<dbReference type="Pfam" id="PF12697">
    <property type="entry name" value="Abhydrolase_6"/>
    <property type="match status" value="1"/>
</dbReference>
<dbReference type="GO" id="GO:0016787">
    <property type="term" value="F:hydrolase activity"/>
    <property type="evidence" value="ECO:0007669"/>
    <property type="project" value="UniProtKB-KW"/>
</dbReference>
<dbReference type="Gene3D" id="3.40.50.1820">
    <property type="entry name" value="alpha/beta hydrolase"/>
    <property type="match status" value="1"/>
</dbReference>
<dbReference type="Proteomes" id="UP000648352">
    <property type="component" value="Unassembled WGS sequence"/>
</dbReference>
<keyword evidence="3" id="KW-1185">Reference proteome</keyword>
<reference evidence="2 3" key="1">
    <citation type="submission" date="2020-08" db="EMBL/GenBank/DDBJ databases">
        <title>A Genomic Blueprint of the Chicken Gut Microbiome.</title>
        <authorList>
            <person name="Gilroy R."/>
            <person name="Ravi A."/>
            <person name="Getino M."/>
            <person name="Pursley I."/>
            <person name="Horton D.L."/>
            <person name="Alikhan N.-F."/>
            <person name="Baker D."/>
            <person name="Gharbi K."/>
            <person name="Hall N."/>
            <person name="Watson M."/>
            <person name="Adriaenssens E.M."/>
            <person name="Foster-Nyarko E."/>
            <person name="Jarju S."/>
            <person name="Secka A."/>
            <person name="Antonio M."/>
            <person name="Oren A."/>
            <person name="Chaudhuri R."/>
            <person name="La Ragione R.M."/>
            <person name="Hildebrand F."/>
            <person name="Pallen M.J."/>
        </authorList>
    </citation>
    <scope>NUCLEOTIDE SEQUENCE [LARGE SCALE GENOMIC DNA]</scope>
    <source>
        <strain evidence="2 3">Sa4CUA7</strain>
    </source>
</reference>
<dbReference type="InterPro" id="IPR000073">
    <property type="entry name" value="AB_hydrolase_1"/>
</dbReference>
<evidence type="ECO:0000259" key="1">
    <source>
        <dbReference type="Pfam" id="PF12697"/>
    </source>
</evidence>
<dbReference type="PANTHER" id="PTHR37017:SF3">
    <property type="entry name" value="AB HYDROLASE-1 DOMAIN-CONTAINING PROTEIN"/>
    <property type="match status" value="1"/>
</dbReference>